<keyword evidence="5" id="KW-1185">Reference proteome</keyword>
<dbReference type="Pfam" id="PF00106">
    <property type="entry name" value="adh_short"/>
    <property type="match status" value="1"/>
</dbReference>
<evidence type="ECO:0000256" key="1">
    <source>
        <dbReference type="ARBA" id="ARBA00023002"/>
    </source>
</evidence>
<dbReference type="Gene3D" id="3.40.50.720">
    <property type="entry name" value="NAD(P)-binding Rossmann-like Domain"/>
    <property type="match status" value="1"/>
</dbReference>
<name>A0A562V1B2_9ACTN</name>
<reference evidence="4 5" key="1">
    <citation type="journal article" date="2013" name="Stand. Genomic Sci.">
        <title>Genomic Encyclopedia of Type Strains, Phase I: The one thousand microbial genomes (KMG-I) project.</title>
        <authorList>
            <person name="Kyrpides N.C."/>
            <person name="Woyke T."/>
            <person name="Eisen J.A."/>
            <person name="Garrity G."/>
            <person name="Lilburn T.G."/>
            <person name="Beck B.J."/>
            <person name="Whitman W.B."/>
            <person name="Hugenholtz P."/>
            <person name="Klenk H.P."/>
        </authorList>
    </citation>
    <scope>NUCLEOTIDE SEQUENCE [LARGE SCALE GENOMIC DNA]</scope>
    <source>
        <strain evidence="4 5">DSM 45044</strain>
    </source>
</reference>
<dbReference type="PANTHER" id="PTHR43157">
    <property type="entry name" value="PHOSPHATIDYLINOSITOL-GLYCAN BIOSYNTHESIS CLASS F PROTEIN-RELATED"/>
    <property type="match status" value="1"/>
</dbReference>
<comment type="similarity">
    <text evidence="2">Belongs to the short-chain dehydrogenases/reductases (SDR) family.</text>
</comment>
<dbReference type="SUPFAM" id="SSF51735">
    <property type="entry name" value="NAD(P)-binding Rossmann-fold domains"/>
    <property type="match status" value="1"/>
</dbReference>
<dbReference type="AlphaFoldDB" id="A0A562V1B2"/>
<evidence type="ECO:0000313" key="5">
    <source>
        <dbReference type="Proteomes" id="UP000321617"/>
    </source>
</evidence>
<dbReference type="OrthoDB" id="3237043at2"/>
<evidence type="ECO:0000256" key="2">
    <source>
        <dbReference type="RuleBase" id="RU000363"/>
    </source>
</evidence>
<dbReference type="SMART" id="SM00822">
    <property type="entry name" value="PKS_KR"/>
    <property type="match status" value="1"/>
</dbReference>
<accession>A0A562V1B2</accession>
<comment type="caution">
    <text evidence="4">The sequence shown here is derived from an EMBL/GenBank/DDBJ whole genome shotgun (WGS) entry which is preliminary data.</text>
</comment>
<dbReference type="PRINTS" id="PR00080">
    <property type="entry name" value="SDRFAMILY"/>
</dbReference>
<keyword evidence="1" id="KW-0560">Oxidoreductase</keyword>
<protein>
    <submittedName>
        <fullName evidence="4">NAD(P)-dependent dehydrogenase (Short-subunit alcohol dehydrogenase family)</fullName>
    </submittedName>
</protein>
<feature type="domain" description="Ketoreductase" evidence="3">
    <location>
        <begin position="4"/>
        <end position="227"/>
    </location>
</feature>
<dbReference type="EMBL" id="VLLL01000006">
    <property type="protein sequence ID" value="TWJ11668.1"/>
    <property type="molecule type" value="Genomic_DNA"/>
</dbReference>
<dbReference type="InterPro" id="IPR057326">
    <property type="entry name" value="KR_dom"/>
</dbReference>
<dbReference type="RefSeq" id="WP_147138118.1">
    <property type="nucleotide sequence ID" value="NZ_BAABIJ010000002.1"/>
</dbReference>
<dbReference type="Proteomes" id="UP000321617">
    <property type="component" value="Unassembled WGS sequence"/>
</dbReference>
<dbReference type="InterPro" id="IPR002347">
    <property type="entry name" value="SDR_fam"/>
</dbReference>
<organism evidence="4 5">
    <name type="scientific">Stackebrandtia albiflava</name>
    <dbReference type="NCBI Taxonomy" id="406432"/>
    <lineage>
        <taxon>Bacteria</taxon>
        <taxon>Bacillati</taxon>
        <taxon>Actinomycetota</taxon>
        <taxon>Actinomycetes</taxon>
        <taxon>Glycomycetales</taxon>
        <taxon>Glycomycetaceae</taxon>
        <taxon>Stackebrandtia</taxon>
    </lineage>
</organism>
<evidence type="ECO:0000313" key="4">
    <source>
        <dbReference type="EMBL" id="TWJ11668.1"/>
    </source>
</evidence>
<gene>
    <name evidence="4" type="ORF">LX16_2395</name>
</gene>
<dbReference type="PANTHER" id="PTHR43157:SF31">
    <property type="entry name" value="PHOSPHATIDYLINOSITOL-GLYCAN BIOSYNTHESIS CLASS F PROTEIN"/>
    <property type="match status" value="1"/>
</dbReference>
<dbReference type="GO" id="GO:0016491">
    <property type="term" value="F:oxidoreductase activity"/>
    <property type="evidence" value="ECO:0007669"/>
    <property type="project" value="UniProtKB-KW"/>
</dbReference>
<sequence>MQGRTVLVTGSTGGIGLATARGLARLGARVLLVGRDPARAAEAATALRAETGRDVTAFHTDVSHAAGLAHLVTRVGEHCDRLDVLVNNAGVNRAHRELNPEGVELDFAVNVLAPFTLARALLPLLRRSDDARVVNLTGGMPGGPIDPHNLQGERRYIGVTFSQYNHSKTALMAMSRVMARDIAPHGVHVNVVYPGHAYTPGNRAMPAAALPALYRPLAPVLRLLGPVVMGESAVIRAARSSIHAASSPEMAGVTDRYLDTRCRPTPWPAGASDPAGQRAVWELCERLAR</sequence>
<proteinExistence type="inferred from homology"/>
<dbReference type="InterPro" id="IPR036291">
    <property type="entry name" value="NAD(P)-bd_dom_sf"/>
</dbReference>
<evidence type="ECO:0000259" key="3">
    <source>
        <dbReference type="SMART" id="SM00822"/>
    </source>
</evidence>
<dbReference type="PRINTS" id="PR00081">
    <property type="entry name" value="GDHRDH"/>
</dbReference>